<evidence type="ECO:0000313" key="8">
    <source>
        <dbReference type="EMBL" id="KAF7333635.1"/>
    </source>
</evidence>
<evidence type="ECO:0000256" key="3">
    <source>
        <dbReference type="ARBA" id="ARBA00023015"/>
    </source>
</evidence>
<dbReference type="AlphaFoldDB" id="A0A8H6X3U5"/>
<evidence type="ECO:0000256" key="6">
    <source>
        <dbReference type="SAM" id="MobiDB-lite"/>
    </source>
</evidence>
<dbReference type="InterPro" id="IPR050815">
    <property type="entry name" value="TF_fung"/>
</dbReference>
<dbReference type="OrthoDB" id="414540at2759"/>
<evidence type="ECO:0000313" key="9">
    <source>
        <dbReference type="Proteomes" id="UP000623467"/>
    </source>
</evidence>
<reference evidence="8" key="1">
    <citation type="submission" date="2020-05" db="EMBL/GenBank/DDBJ databases">
        <title>Mycena genomes resolve the evolution of fungal bioluminescence.</title>
        <authorList>
            <person name="Tsai I.J."/>
        </authorList>
    </citation>
    <scope>NUCLEOTIDE SEQUENCE</scope>
    <source>
        <strain evidence="8">160909Yilan</strain>
    </source>
</reference>
<evidence type="ECO:0000259" key="7">
    <source>
        <dbReference type="PROSITE" id="PS50048"/>
    </source>
</evidence>
<dbReference type="SMART" id="SM00066">
    <property type="entry name" value="GAL4"/>
    <property type="match status" value="1"/>
</dbReference>
<feature type="region of interest" description="Disordered" evidence="6">
    <location>
        <begin position="96"/>
        <end position="126"/>
    </location>
</feature>
<keyword evidence="2" id="KW-0479">Metal-binding</keyword>
<keyword evidence="4" id="KW-0804">Transcription</keyword>
<evidence type="ECO:0000256" key="4">
    <source>
        <dbReference type="ARBA" id="ARBA00023163"/>
    </source>
</evidence>
<dbReference type="PROSITE" id="PS00463">
    <property type="entry name" value="ZN2_CY6_FUNGAL_1"/>
    <property type="match status" value="1"/>
</dbReference>
<dbReference type="PANTHER" id="PTHR47338">
    <property type="entry name" value="ZN(II)2CYS6 TRANSCRIPTION FACTOR (EUROFUNG)-RELATED"/>
    <property type="match status" value="1"/>
</dbReference>
<dbReference type="PROSITE" id="PS50048">
    <property type="entry name" value="ZN2_CY6_FUNGAL_2"/>
    <property type="match status" value="1"/>
</dbReference>
<keyword evidence="5" id="KW-0539">Nucleus</keyword>
<dbReference type="CDD" id="cd00067">
    <property type="entry name" value="GAL4"/>
    <property type="match status" value="1"/>
</dbReference>
<name>A0A8H6X3U5_9AGAR</name>
<comment type="subcellular location">
    <subcellularLocation>
        <location evidence="1">Nucleus</location>
    </subcellularLocation>
</comment>
<dbReference type="InterPro" id="IPR001138">
    <property type="entry name" value="Zn2Cys6_DnaBD"/>
</dbReference>
<dbReference type="SUPFAM" id="SSF57701">
    <property type="entry name" value="Zn2/Cys6 DNA-binding domain"/>
    <property type="match status" value="1"/>
</dbReference>
<dbReference type="PANTHER" id="PTHR47338:SF29">
    <property type="entry name" value="ZN(2)-C6 FUNGAL-TYPE DOMAIN-CONTAINING PROTEIN"/>
    <property type="match status" value="1"/>
</dbReference>
<proteinExistence type="predicted"/>
<dbReference type="CDD" id="cd12148">
    <property type="entry name" value="fungal_TF_MHR"/>
    <property type="match status" value="1"/>
</dbReference>
<evidence type="ECO:0000256" key="2">
    <source>
        <dbReference type="ARBA" id="ARBA00022723"/>
    </source>
</evidence>
<dbReference type="InterPro" id="IPR036864">
    <property type="entry name" value="Zn2-C6_fun-type_DNA-bd_sf"/>
</dbReference>
<accession>A0A8H6X3U5</accession>
<dbReference type="Pfam" id="PF00172">
    <property type="entry name" value="Zn_clus"/>
    <property type="match status" value="1"/>
</dbReference>
<evidence type="ECO:0000256" key="5">
    <source>
        <dbReference type="ARBA" id="ARBA00023242"/>
    </source>
</evidence>
<comment type="caution">
    <text evidence="8">The sequence shown here is derived from an EMBL/GenBank/DDBJ whole genome shotgun (WGS) entry which is preliminary data.</text>
</comment>
<dbReference type="EMBL" id="JACAZH010000052">
    <property type="protein sequence ID" value="KAF7333635.1"/>
    <property type="molecule type" value="Genomic_DNA"/>
</dbReference>
<dbReference type="GO" id="GO:0000981">
    <property type="term" value="F:DNA-binding transcription factor activity, RNA polymerase II-specific"/>
    <property type="evidence" value="ECO:0007669"/>
    <property type="project" value="InterPro"/>
</dbReference>
<protein>
    <submittedName>
        <fullName evidence="8">Zn(2)-C6 fungal-type domain-containing protein</fullName>
    </submittedName>
</protein>
<evidence type="ECO:0000256" key="1">
    <source>
        <dbReference type="ARBA" id="ARBA00004123"/>
    </source>
</evidence>
<feature type="domain" description="Zn(2)-C6 fungal-type" evidence="7">
    <location>
        <begin position="19"/>
        <end position="50"/>
    </location>
</feature>
<sequence length="682" mass="75700">MASTSRQSLDSGKLPRGQACFSCKRRKRKCDGNLPCSQCSHLNIEDDCEYADRGKRSLTHILQEDINRLENRIHYLEHPREPTGERAFPLHQPYHASIGRSKSTTPGPSHHRSSSRSSTPTQLWMTPSEPPRDLIVQLIDGFLAYSSEFGFFVNCARFRQSALLPFPIGHHSRPSPALLSVVYLWGLRLSGQPNLMTQEPTFLARALDLTSKGLSGNHPHKVMHTLQAEVLLSYFFFSSSRKISYLCRDLAQFELVSALDPLGKSPSAGIIILDSAFAVGLCETPGFAHRESLSVVDTPWPLEFEDYAEGLLAPNARYSQTIHNFVNGVPTFDAGMSTVAMLAKASLLWLQADELARSWKPGMSSTAAATFNNDFKRLDGVIERFRESLVPPNQIPRPTPAMTRTLVVAHSIAHSAMVRLLSLFAHTDMLAKRRRLAAARLVLGIIAAVPLRHFRYVNPIMGTVWASACGVFLEEIQALNALHRGPPREEELNLRTFLSRAVVSISAFEMTFPSLRFVTTIMTLYAKLLSLSQTFASPPDLHTFLALRSPDARHCWGHNYLVSKNSTSLGSLDNAAFEAHLHSAGKWLDALGGEVTDIMIDEHKRKAVLRMSYFLKAKGSDETVENDLIWVLKFTDEGEVEGGVDGILIKESIEFIDAAARARVGVLGEMHGEAGPAYRINF</sequence>
<keyword evidence="9" id="KW-1185">Reference proteome</keyword>
<dbReference type="Proteomes" id="UP000623467">
    <property type="component" value="Unassembled WGS sequence"/>
</dbReference>
<dbReference type="GO" id="GO:0005634">
    <property type="term" value="C:nucleus"/>
    <property type="evidence" value="ECO:0007669"/>
    <property type="project" value="UniProtKB-SubCell"/>
</dbReference>
<organism evidence="8 9">
    <name type="scientific">Mycena sanguinolenta</name>
    <dbReference type="NCBI Taxonomy" id="230812"/>
    <lineage>
        <taxon>Eukaryota</taxon>
        <taxon>Fungi</taxon>
        <taxon>Dikarya</taxon>
        <taxon>Basidiomycota</taxon>
        <taxon>Agaricomycotina</taxon>
        <taxon>Agaricomycetes</taxon>
        <taxon>Agaricomycetidae</taxon>
        <taxon>Agaricales</taxon>
        <taxon>Marasmiineae</taxon>
        <taxon>Mycenaceae</taxon>
        <taxon>Mycena</taxon>
    </lineage>
</organism>
<keyword evidence="3" id="KW-0805">Transcription regulation</keyword>
<gene>
    <name evidence="8" type="ORF">MSAN_02406400</name>
</gene>
<dbReference type="Gene3D" id="4.10.240.10">
    <property type="entry name" value="Zn(2)-C6 fungal-type DNA-binding domain"/>
    <property type="match status" value="1"/>
</dbReference>
<dbReference type="GO" id="GO:0008270">
    <property type="term" value="F:zinc ion binding"/>
    <property type="evidence" value="ECO:0007669"/>
    <property type="project" value="InterPro"/>
</dbReference>